<feature type="chain" id="PRO_5041236111" evidence="2">
    <location>
        <begin position="33"/>
        <end position="360"/>
    </location>
</feature>
<gene>
    <name evidence="3" type="ORF">F5878DRAFT_664468</name>
</gene>
<keyword evidence="2" id="KW-0732">Signal</keyword>
<evidence type="ECO:0000313" key="4">
    <source>
        <dbReference type="Proteomes" id="UP001163846"/>
    </source>
</evidence>
<feature type="signal peptide" evidence="2">
    <location>
        <begin position="1"/>
        <end position="32"/>
    </location>
</feature>
<dbReference type="EMBL" id="MU806486">
    <property type="protein sequence ID" value="KAJ3834778.1"/>
    <property type="molecule type" value="Genomic_DNA"/>
</dbReference>
<reference evidence="3" key="1">
    <citation type="submission" date="2022-08" db="EMBL/GenBank/DDBJ databases">
        <authorList>
            <consortium name="DOE Joint Genome Institute"/>
            <person name="Min B."/>
            <person name="Riley R."/>
            <person name="Sierra-Patev S."/>
            <person name="Naranjo-Ortiz M."/>
            <person name="Looney B."/>
            <person name="Konkel Z."/>
            <person name="Slot J.C."/>
            <person name="Sakamoto Y."/>
            <person name="Steenwyk J.L."/>
            <person name="Rokas A."/>
            <person name="Carro J."/>
            <person name="Camarero S."/>
            <person name="Ferreira P."/>
            <person name="Molpeceres G."/>
            <person name="Ruiz-Duenas F.J."/>
            <person name="Serrano A."/>
            <person name="Henrissat B."/>
            <person name="Drula E."/>
            <person name="Hughes K.W."/>
            <person name="Mata J.L."/>
            <person name="Ishikawa N.K."/>
            <person name="Vargas-Isla R."/>
            <person name="Ushijima S."/>
            <person name="Smith C.A."/>
            <person name="Ahrendt S."/>
            <person name="Andreopoulos W."/>
            <person name="He G."/>
            <person name="Labutti K."/>
            <person name="Lipzen A."/>
            <person name="Ng V."/>
            <person name="Sandor L."/>
            <person name="Barry K."/>
            <person name="Martinez A.T."/>
            <person name="Xiao Y."/>
            <person name="Gibbons J.G."/>
            <person name="Terashima K."/>
            <person name="Hibbett D.S."/>
            <person name="Grigoriev I.V."/>
        </authorList>
    </citation>
    <scope>NUCLEOTIDE SEQUENCE</scope>
    <source>
        <strain evidence="3">TFB9207</strain>
    </source>
</reference>
<dbReference type="Proteomes" id="UP001163846">
    <property type="component" value="Unassembled WGS sequence"/>
</dbReference>
<dbReference type="AlphaFoldDB" id="A0AA38P2B4"/>
<keyword evidence="4" id="KW-1185">Reference proteome</keyword>
<comment type="caution">
    <text evidence="3">The sequence shown here is derived from an EMBL/GenBank/DDBJ whole genome shotgun (WGS) entry which is preliminary data.</text>
</comment>
<protein>
    <submittedName>
        <fullName evidence="3">Uncharacterized protein</fullName>
    </submittedName>
</protein>
<proteinExistence type="predicted"/>
<feature type="region of interest" description="Disordered" evidence="1">
    <location>
        <begin position="336"/>
        <end position="360"/>
    </location>
</feature>
<sequence>MQYRRDSTASYLQSFLFAAMLGLISFANFVAAAPVNTEQSSTGLVSAVAVSLVPRLRERQLWSAQISMLYRPVDRNTLQVKKIDLHRVQILNTIMDQIKINRNVHNDVDFEEEDHYIGEDANLEGATIDRGSVLLKIKWEGPKVLTHKLSYGTVVCIANGAIEVSFSFPTNVPDLGPRTLPATPIEVTVDQVNEPMTQLGDGARLNGGWHVLWKLELILIRPRQLPDTILPPEMRKIVSTGDNRIIERHLERELNLRRSDQNYFEIRSYRDQEYPPEMTAKESVPPMYHSYTAFLGIVWRSTSDSRQLTSYGGISFQNGQMQVAFSFPEPALLRHGPAQEGRGQGQPDVVFSFNPNSRSY</sequence>
<name>A0AA38P2B4_9AGAR</name>
<evidence type="ECO:0000313" key="3">
    <source>
        <dbReference type="EMBL" id="KAJ3834778.1"/>
    </source>
</evidence>
<accession>A0AA38P2B4</accession>
<organism evidence="3 4">
    <name type="scientific">Lentinula raphanica</name>
    <dbReference type="NCBI Taxonomy" id="153919"/>
    <lineage>
        <taxon>Eukaryota</taxon>
        <taxon>Fungi</taxon>
        <taxon>Dikarya</taxon>
        <taxon>Basidiomycota</taxon>
        <taxon>Agaricomycotina</taxon>
        <taxon>Agaricomycetes</taxon>
        <taxon>Agaricomycetidae</taxon>
        <taxon>Agaricales</taxon>
        <taxon>Marasmiineae</taxon>
        <taxon>Omphalotaceae</taxon>
        <taxon>Lentinula</taxon>
    </lineage>
</organism>
<evidence type="ECO:0000256" key="1">
    <source>
        <dbReference type="SAM" id="MobiDB-lite"/>
    </source>
</evidence>
<evidence type="ECO:0000256" key="2">
    <source>
        <dbReference type="SAM" id="SignalP"/>
    </source>
</evidence>